<reference evidence="1 2" key="1">
    <citation type="journal article" date="2020" name="Front. Microbiol.">
        <title>Phenotypic and Genetic Characterization of the Cheese Ripening Yeast Geotrichum candidum.</title>
        <authorList>
            <person name="Perkins V."/>
            <person name="Vignola S."/>
            <person name="Lessard M.H."/>
            <person name="Plante P.L."/>
            <person name="Corbeil J."/>
            <person name="Dugat-Bony E."/>
            <person name="Frenette M."/>
            <person name="Labrie S."/>
        </authorList>
    </citation>
    <scope>NUCLEOTIDE SEQUENCE [LARGE SCALE GENOMIC DNA]</scope>
    <source>
        <strain evidence="1 2">LMA-1147</strain>
    </source>
</reference>
<comment type="caution">
    <text evidence="1">The sequence shown here is derived from an EMBL/GenBank/DDBJ whole genome shotgun (WGS) entry which is preliminary data.</text>
</comment>
<sequence>MEQTVGYLTPAEIITRIPPRAEVKDLKQLLASAFAAQERAVCVHSGILALIKRDTLEITNTLRKLRNGGTCVDPESDVKAAMVTRALGVGETIVVMPSGELRTESELLAPITYSEQSDSNDEINQADAWSGPDDWYACGYGSRSVGQKVKHLAYIKSKLAALLVTPI</sequence>
<evidence type="ECO:0000313" key="2">
    <source>
        <dbReference type="Proteomes" id="UP000744676"/>
    </source>
</evidence>
<gene>
    <name evidence="1" type="ORF">D0Z00_003681</name>
</gene>
<protein>
    <submittedName>
        <fullName evidence="1">Uncharacterized protein</fullName>
    </submittedName>
</protein>
<dbReference type="EMBL" id="QVQA01000180">
    <property type="protein sequence ID" value="KAF5094143.1"/>
    <property type="molecule type" value="Genomic_DNA"/>
</dbReference>
<dbReference type="Proteomes" id="UP000744676">
    <property type="component" value="Unassembled WGS sequence"/>
</dbReference>
<name>A0ACB6V0J0_9ASCO</name>
<evidence type="ECO:0000313" key="1">
    <source>
        <dbReference type="EMBL" id="KAF5094143.1"/>
    </source>
</evidence>
<proteinExistence type="predicted"/>
<accession>A0ACB6V0J0</accession>
<organism evidence="1 2">
    <name type="scientific">Geotrichum galactomycetum</name>
    <dbReference type="NCBI Taxonomy" id="27317"/>
    <lineage>
        <taxon>Eukaryota</taxon>
        <taxon>Fungi</taxon>
        <taxon>Dikarya</taxon>
        <taxon>Ascomycota</taxon>
        <taxon>Saccharomycotina</taxon>
        <taxon>Dipodascomycetes</taxon>
        <taxon>Dipodascales</taxon>
        <taxon>Dipodascaceae</taxon>
        <taxon>Geotrichum</taxon>
    </lineage>
</organism>
<keyword evidence="2" id="KW-1185">Reference proteome</keyword>